<dbReference type="Gene3D" id="1.10.357.10">
    <property type="entry name" value="Tetracycline Repressor, domain 2"/>
    <property type="match status" value="1"/>
</dbReference>
<dbReference type="InterPro" id="IPR001647">
    <property type="entry name" value="HTH_TetR"/>
</dbReference>
<organism evidence="6 7">
    <name type="scientific">Dyella koreensis</name>
    <dbReference type="NCBI Taxonomy" id="311235"/>
    <lineage>
        <taxon>Bacteria</taxon>
        <taxon>Pseudomonadati</taxon>
        <taxon>Pseudomonadota</taxon>
        <taxon>Gammaproteobacteria</taxon>
        <taxon>Lysobacterales</taxon>
        <taxon>Rhodanobacteraceae</taxon>
        <taxon>Dyella</taxon>
    </lineage>
</organism>
<proteinExistence type="predicted"/>
<dbReference type="InterPro" id="IPR036271">
    <property type="entry name" value="Tet_transcr_reg_TetR-rel_C_sf"/>
</dbReference>
<evidence type="ECO:0000256" key="1">
    <source>
        <dbReference type="ARBA" id="ARBA00023015"/>
    </source>
</evidence>
<evidence type="ECO:0000256" key="3">
    <source>
        <dbReference type="ARBA" id="ARBA00023163"/>
    </source>
</evidence>
<feature type="DNA-binding region" description="H-T-H motif" evidence="4">
    <location>
        <begin position="25"/>
        <end position="44"/>
    </location>
</feature>
<dbReference type="PROSITE" id="PS50977">
    <property type="entry name" value="HTH_TETR_2"/>
    <property type="match status" value="1"/>
</dbReference>
<keyword evidence="1" id="KW-0805">Transcription regulation</keyword>
<dbReference type="PANTHER" id="PTHR47506">
    <property type="entry name" value="TRANSCRIPTIONAL REGULATORY PROTEIN"/>
    <property type="match status" value="1"/>
</dbReference>
<dbReference type="PANTHER" id="PTHR47506:SF1">
    <property type="entry name" value="HTH-TYPE TRANSCRIPTIONAL REGULATOR YJDC"/>
    <property type="match status" value="1"/>
</dbReference>
<dbReference type="RefSeq" id="WP_379984137.1">
    <property type="nucleotide sequence ID" value="NZ_JADIKD010000012.1"/>
</dbReference>
<comment type="caution">
    <text evidence="6">The sequence shown here is derived from an EMBL/GenBank/DDBJ whole genome shotgun (WGS) entry which is preliminary data.</text>
</comment>
<evidence type="ECO:0000313" key="7">
    <source>
        <dbReference type="Proteomes" id="UP001620408"/>
    </source>
</evidence>
<keyword evidence="7" id="KW-1185">Reference proteome</keyword>
<dbReference type="InterPro" id="IPR054156">
    <property type="entry name" value="YxaF_TetR_C"/>
</dbReference>
<dbReference type="Pfam" id="PF21993">
    <property type="entry name" value="TetR_C_13_2"/>
    <property type="match status" value="1"/>
</dbReference>
<gene>
    <name evidence="6" type="ORF">ISS97_21430</name>
</gene>
<dbReference type="Pfam" id="PF00440">
    <property type="entry name" value="TetR_N"/>
    <property type="match status" value="1"/>
</dbReference>
<dbReference type="SUPFAM" id="SSF46689">
    <property type="entry name" value="Homeodomain-like"/>
    <property type="match status" value="1"/>
</dbReference>
<dbReference type="EMBL" id="JADIKD010000012">
    <property type="protein sequence ID" value="MFK2919837.1"/>
    <property type="molecule type" value="Genomic_DNA"/>
</dbReference>
<evidence type="ECO:0000313" key="6">
    <source>
        <dbReference type="EMBL" id="MFK2919837.1"/>
    </source>
</evidence>
<evidence type="ECO:0000256" key="2">
    <source>
        <dbReference type="ARBA" id="ARBA00023125"/>
    </source>
</evidence>
<reference evidence="6 7" key="1">
    <citation type="submission" date="2020-10" db="EMBL/GenBank/DDBJ databases">
        <title>Phylogeny of dyella-like bacteria.</title>
        <authorList>
            <person name="Fu J."/>
        </authorList>
    </citation>
    <scope>NUCLEOTIDE SEQUENCE [LARGE SCALE GENOMIC DNA]</scope>
    <source>
        <strain evidence="6 7">BB4</strain>
    </source>
</reference>
<dbReference type="SUPFAM" id="SSF48498">
    <property type="entry name" value="Tetracyclin repressor-like, C-terminal domain"/>
    <property type="match status" value="1"/>
</dbReference>
<protein>
    <submittedName>
        <fullName evidence="6">Helix-turn-helix transcriptional regulator</fullName>
    </submittedName>
</protein>
<name>A0ABW8KD50_9GAMM</name>
<evidence type="ECO:0000259" key="5">
    <source>
        <dbReference type="PROSITE" id="PS50977"/>
    </source>
</evidence>
<dbReference type="PRINTS" id="PR00455">
    <property type="entry name" value="HTHTETR"/>
</dbReference>
<keyword evidence="3" id="KW-0804">Transcription</keyword>
<sequence length="180" mass="20481">MKTDPSNLIEVSLSLFRSKGYRRTSMADIGRASGLLKGSIYHHFPNKERLLIEVIQHVISLFEDGVFAEARRTELSEKVRLDGMVDAVESYYIQHRVCALVHLWPDALQESAEAREMIQKFFRDWRDLLAGLLEPRYGPAEALRLATDALARIEGAVIWLQIVGEESALRQCSEQVRGLL</sequence>
<accession>A0ABW8KD50</accession>
<evidence type="ECO:0000256" key="4">
    <source>
        <dbReference type="PROSITE-ProRule" id="PRU00335"/>
    </source>
</evidence>
<dbReference type="InterPro" id="IPR009057">
    <property type="entry name" value="Homeodomain-like_sf"/>
</dbReference>
<keyword evidence="2 4" id="KW-0238">DNA-binding</keyword>
<feature type="domain" description="HTH tetR-type" evidence="5">
    <location>
        <begin position="2"/>
        <end position="62"/>
    </location>
</feature>
<dbReference type="Proteomes" id="UP001620408">
    <property type="component" value="Unassembled WGS sequence"/>
</dbReference>